<comment type="caution">
    <text evidence="2">The sequence shown here is derived from an EMBL/GenBank/DDBJ whole genome shotgun (WGS) entry which is preliminary data.</text>
</comment>
<keyword evidence="3" id="KW-1185">Reference proteome</keyword>
<name>A0A3M8K533_9CORY</name>
<sequence length="212" mass="22690">MTTTVGEVVPDSLVRMSTYRLQPSATRPWWWGLFGATAIILTLPVILNMAVPTRYQTEEVILGTPGYSWEIPLGLSCTPSADSIGGSGWYCGDVYVQTIIAEGGTDPDRTLRRMMRALNTSVPAESTAILREDQSRLLVDAPVNTVGISLEGQGQQEGQTMVTVVTGPGAQVAPLADLVWRSYTDGEGLPGLVMEAIADLDYSTALPWGVSA</sequence>
<evidence type="ECO:0000313" key="3">
    <source>
        <dbReference type="Proteomes" id="UP000266975"/>
    </source>
</evidence>
<keyword evidence="1" id="KW-0812">Transmembrane</keyword>
<organism evidence="2 3">
    <name type="scientific">Corynebacterium alimapuense</name>
    <dbReference type="NCBI Taxonomy" id="1576874"/>
    <lineage>
        <taxon>Bacteria</taxon>
        <taxon>Bacillati</taxon>
        <taxon>Actinomycetota</taxon>
        <taxon>Actinomycetes</taxon>
        <taxon>Mycobacteriales</taxon>
        <taxon>Corynebacteriaceae</taxon>
        <taxon>Corynebacterium</taxon>
    </lineage>
</organism>
<dbReference type="RefSeq" id="WP_123048785.1">
    <property type="nucleotide sequence ID" value="NZ_PTJO01000006.1"/>
</dbReference>
<proteinExistence type="predicted"/>
<keyword evidence="1" id="KW-1133">Transmembrane helix</keyword>
<accession>A0A3M8K533</accession>
<reference evidence="2 3" key="1">
    <citation type="submission" date="2018-02" db="EMBL/GenBank/DDBJ databases">
        <title>Corynebacterium alimpuense sp. nov., a marine obligate actinomycete isolated from sediments of Valparaiso bay, Chile.</title>
        <authorList>
            <person name="Claverias F."/>
            <person name="Gonzales-Siles L."/>
            <person name="Salva-Serra F."/>
            <person name="Inganaes E."/>
            <person name="Molin K."/>
            <person name="Cumsille A."/>
            <person name="Undabarrena A."/>
            <person name="Couve E."/>
            <person name="Moore E.R.B."/>
            <person name="Gomila M."/>
            <person name="Camara B."/>
        </authorList>
    </citation>
    <scope>NUCLEOTIDE SEQUENCE [LARGE SCALE GENOMIC DNA]</scope>
    <source>
        <strain evidence="2 3">CCUG 69366</strain>
    </source>
</reference>
<gene>
    <name evidence="2" type="ORF">C5L39_10110</name>
</gene>
<dbReference type="AlphaFoldDB" id="A0A3M8K533"/>
<keyword evidence="1" id="KW-0472">Membrane</keyword>
<dbReference type="EMBL" id="PTJO01000006">
    <property type="protein sequence ID" value="RNE48210.1"/>
    <property type="molecule type" value="Genomic_DNA"/>
</dbReference>
<evidence type="ECO:0000313" key="2">
    <source>
        <dbReference type="EMBL" id="RNE48210.1"/>
    </source>
</evidence>
<protein>
    <submittedName>
        <fullName evidence="2">Uncharacterized protein</fullName>
    </submittedName>
</protein>
<dbReference type="OrthoDB" id="4415963at2"/>
<dbReference type="Proteomes" id="UP000266975">
    <property type="component" value="Unassembled WGS sequence"/>
</dbReference>
<evidence type="ECO:0000256" key="1">
    <source>
        <dbReference type="SAM" id="Phobius"/>
    </source>
</evidence>
<feature type="transmembrane region" description="Helical" evidence="1">
    <location>
        <begin position="29"/>
        <end position="51"/>
    </location>
</feature>